<accession>A0AAD0ZGC9</accession>
<dbReference type="Proteomes" id="UP000280455">
    <property type="component" value="Chromosome"/>
</dbReference>
<proteinExistence type="predicted"/>
<dbReference type="AlphaFoldDB" id="A0AAD0ZGC9"/>
<evidence type="ECO:0000313" key="1">
    <source>
        <dbReference type="EMBL" id="AZE28988.1"/>
    </source>
</evidence>
<name>A0AAD0ZGC9_9PSED</name>
<sequence length="59" mass="6593">MKKKPDQTDRQAIALKYLSFYKNPGIAGATNWFDQSPVPWTVRPAGPMMQLSGLSAERP</sequence>
<protein>
    <submittedName>
        <fullName evidence="1">Uncharacterized protein</fullName>
    </submittedName>
</protein>
<gene>
    <name evidence="1" type="ORF">C4K07_2203</name>
</gene>
<organism evidence="1 2">
    <name type="scientific">Pseudomonas chlororaphis subsp. aureofaciens</name>
    <dbReference type="NCBI Taxonomy" id="587851"/>
    <lineage>
        <taxon>Bacteria</taxon>
        <taxon>Pseudomonadati</taxon>
        <taxon>Pseudomonadota</taxon>
        <taxon>Gammaproteobacteria</taxon>
        <taxon>Pseudomonadales</taxon>
        <taxon>Pseudomonadaceae</taxon>
        <taxon>Pseudomonas</taxon>
    </lineage>
</organism>
<reference evidence="1 2" key="1">
    <citation type="submission" date="2018-03" db="EMBL/GenBank/DDBJ databases">
        <title>Diversity of phytobeneficial traits revealed by whole-genome analysis of worldwide-isolated phenazine-producing Pseudomonas spp.</title>
        <authorList>
            <person name="Biessy A."/>
            <person name="Novinscak A."/>
            <person name="Blom J."/>
            <person name="Leger G."/>
            <person name="Thomashow L.S."/>
            <person name="Cazorla F.M."/>
            <person name="Josic D."/>
            <person name="Filion M."/>
        </authorList>
    </citation>
    <scope>NUCLEOTIDE SEQUENCE [LARGE SCALE GENOMIC DNA]</scope>
    <source>
        <strain evidence="1 2">ChPhzS24</strain>
    </source>
</reference>
<dbReference type="EMBL" id="CP027750">
    <property type="protein sequence ID" value="AZE28988.1"/>
    <property type="molecule type" value="Genomic_DNA"/>
</dbReference>
<evidence type="ECO:0000313" key="2">
    <source>
        <dbReference type="Proteomes" id="UP000280455"/>
    </source>
</evidence>